<accession>A0A1J9R402</accession>
<dbReference type="Proteomes" id="UP000183809">
    <property type="component" value="Unassembled WGS sequence"/>
</dbReference>
<dbReference type="AlphaFoldDB" id="A0A1J9R402"/>
<organism evidence="2 3">
    <name type="scientific">Diplodia corticola</name>
    <dbReference type="NCBI Taxonomy" id="236234"/>
    <lineage>
        <taxon>Eukaryota</taxon>
        <taxon>Fungi</taxon>
        <taxon>Dikarya</taxon>
        <taxon>Ascomycota</taxon>
        <taxon>Pezizomycotina</taxon>
        <taxon>Dothideomycetes</taxon>
        <taxon>Dothideomycetes incertae sedis</taxon>
        <taxon>Botryosphaeriales</taxon>
        <taxon>Botryosphaeriaceae</taxon>
        <taxon>Diplodia</taxon>
    </lineage>
</organism>
<dbReference type="EMBL" id="MNUE01000018">
    <property type="protein sequence ID" value="OJD35305.1"/>
    <property type="molecule type" value="Genomic_DNA"/>
</dbReference>
<dbReference type="STRING" id="236234.A0A1J9R402"/>
<sequence>MFTLLRDVLLLGTLAAGAPNPHPRQWQPTTGRAIYFLTNDAENAVVAVPIAADGTLMGGTVTLTGGAGSNAINGMTNATAAPDALLSQSSLAIAGNHLFAVNPGSNTLSMLSISPSDPTHLTPIGHPAPIPGDFPTTVAVSAQHRLACVGTTGARAGISCARFSPATGLDAGGGDALRPFDLGQTTPPAGPANTVSHAFFSADGSGLYTTVKGDPAAGNNTGFFSVFAVERSDGNAAARLATEDTRSSPSGTALLFGAADVPGTADVFVTDPSFGAAVLAVDGQSGEARLVARGAIEGQKATCWATVSAATGTAFVADAGVNRVVEMSVEDASVVSVLELGGGPLDDADPGLTDLKAAGGFVYALSPGNGTTGAAVAVLDVSGGRGKGRMVQHFEVGGLGAGKNAQGMVVLV</sequence>
<comment type="caution">
    <text evidence="2">The sequence shown here is derived from an EMBL/GenBank/DDBJ whole genome shotgun (WGS) entry which is preliminary data.</text>
</comment>
<name>A0A1J9R402_9PEZI</name>
<gene>
    <name evidence="2" type="ORF">BKCO1_1800070</name>
</gene>
<keyword evidence="1" id="KW-0732">Signal</keyword>
<evidence type="ECO:0000256" key="1">
    <source>
        <dbReference type="SAM" id="SignalP"/>
    </source>
</evidence>
<evidence type="ECO:0000313" key="2">
    <source>
        <dbReference type="EMBL" id="OJD35305.1"/>
    </source>
</evidence>
<dbReference type="OrthoDB" id="10006285at2759"/>
<protein>
    <submittedName>
        <fullName evidence="2">3-carboxymuconate cyclase protein</fullName>
    </submittedName>
</protein>
<evidence type="ECO:0000313" key="3">
    <source>
        <dbReference type="Proteomes" id="UP000183809"/>
    </source>
</evidence>
<dbReference type="GeneID" id="31012109"/>
<proteinExistence type="predicted"/>
<feature type="signal peptide" evidence="1">
    <location>
        <begin position="1"/>
        <end position="17"/>
    </location>
</feature>
<dbReference type="InterPro" id="IPR015943">
    <property type="entry name" value="WD40/YVTN_repeat-like_dom_sf"/>
</dbReference>
<keyword evidence="3" id="KW-1185">Reference proteome</keyword>
<dbReference type="SUPFAM" id="SSF82171">
    <property type="entry name" value="DPP6 N-terminal domain-like"/>
    <property type="match status" value="1"/>
</dbReference>
<reference evidence="2 3" key="1">
    <citation type="submission" date="2016-10" db="EMBL/GenBank/DDBJ databases">
        <title>Proteomics and genomics reveal pathogen-plant mechanisms compatible with a hemibiotrophic lifestyle of Diplodia corticola.</title>
        <authorList>
            <person name="Fernandes I."/>
            <person name="De Jonge R."/>
            <person name="Van De Peer Y."/>
            <person name="Devreese B."/>
            <person name="Alves A."/>
            <person name="Esteves A.C."/>
        </authorList>
    </citation>
    <scope>NUCLEOTIDE SEQUENCE [LARGE SCALE GENOMIC DNA]</scope>
    <source>
        <strain evidence="2 3">CBS 112549</strain>
    </source>
</reference>
<dbReference type="Gene3D" id="2.130.10.10">
    <property type="entry name" value="YVTN repeat-like/Quinoprotein amine dehydrogenase"/>
    <property type="match status" value="1"/>
</dbReference>
<feature type="chain" id="PRO_5012408044" evidence="1">
    <location>
        <begin position="18"/>
        <end position="412"/>
    </location>
</feature>
<dbReference type="RefSeq" id="XP_020131565.1">
    <property type="nucleotide sequence ID" value="XM_020271850.1"/>
</dbReference>